<dbReference type="InterPro" id="IPR010998">
    <property type="entry name" value="Integrase_recombinase_N"/>
</dbReference>
<dbReference type="InterPro" id="IPR004107">
    <property type="entry name" value="Integrase_SAM-like_N"/>
</dbReference>
<evidence type="ECO:0000256" key="3">
    <source>
        <dbReference type="ARBA" id="ARBA00022908"/>
    </source>
</evidence>
<dbReference type="CDD" id="cd01189">
    <property type="entry name" value="INT_ICEBs1_C_like"/>
    <property type="match status" value="1"/>
</dbReference>
<evidence type="ECO:0000256" key="6">
    <source>
        <dbReference type="PROSITE-ProRule" id="PRU01248"/>
    </source>
</evidence>
<dbReference type="Gene3D" id="1.10.443.10">
    <property type="entry name" value="Intergrase catalytic core"/>
    <property type="match status" value="1"/>
</dbReference>
<feature type="domain" description="Tyr recombinase" evidence="7">
    <location>
        <begin position="162"/>
        <end position="341"/>
    </location>
</feature>
<evidence type="ECO:0000256" key="4">
    <source>
        <dbReference type="ARBA" id="ARBA00023125"/>
    </source>
</evidence>
<dbReference type="EMBL" id="DYVY01000107">
    <property type="protein sequence ID" value="HJF94504.1"/>
    <property type="molecule type" value="Genomic_DNA"/>
</dbReference>
<keyword evidence="4 6" id="KW-0238">DNA-binding</keyword>
<keyword evidence="5" id="KW-0233">DNA recombination</keyword>
<dbReference type="InterPro" id="IPR050090">
    <property type="entry name" value="Tyrosine_recombinase_XerCD"/>
</dbReference>
<dbReference type="PROSITE" id="PS51898">
    <property type="entry name" value="TYR_RECOMBINASE"/>
    <property type="match status" value="1"/>
</dbReference>
<protein>
    <submittedName>
        <fullName evidence="9">Site-specific integrase</fullName>
    </submittedName>
</protein>
<dbReference type="Pfam" id="PF14659">
    <property type="entry name" value="Phage_int_SAM_3"/>
    <property type="match status" value="1"/>
</dbReference>
<proteinExistence type="inferred from homology"/>
<evidence type="ECO:0000256" key="1">
    <source>
        <dbReference type="ARBA" id="ARBA00003283"/>
    </source>
</evidence>
<dbReference type="InterPro" id="IPR013762">
    <property type="entry name" value="Integrase-like_cat_sf"/>
</dbReference>
<dbReference type="InterPro" id="IPR011010">
    <property type="entry name" value="DNA_brk_join_enz"/>
</dbReference>
<evidence type="ECO:0000259" key="7">
    <source>
        <dbReference type="PROSITE" id="PS51898"/>
    </source>
</evidence>
<reference evidence="9" key="1">
    <citation type="journal article" date="2021" name="PeerJ">
        <title>Extensive microbial diversity within the chicken gut microbiome revealed by metagenomics and culture.</title>
        <authorList>
            <person name="Gilroy R."/>
            <person name="Ravi A."/>
            <person name="Getino M."/>
            <person name="Pursley I."/>
            <person name="Horton D.L."/>
            <person name="Alikhan N.F."/>
            <person name="Baker D."/>
            <person name="Gharbi K."/>
            <person name="Hall N."/>
            <person name="Watson M."/>
            <person name="Adriaenssens E.M."/>
            <person name="Foster-Nyarko E."/>
            <person name="Jarju S."/>
            <person name="Secka A."/>
            <person name="Antonio M."/>
            <person name="Oren A."/>
            <person name="Chaudhuri R.R."/>
            <person name="La Ragione R."/>
            <person name="Hildebrand F."/>
            <person name="Pallen M.J."/>
        </authorList>
    </citation>
    <scope>NUCLEOTIDE SEQUENCE</scope>
    <source>
        <strain evidence="9">ChiSjej5B23-16112</strain>
    </source>
</reference>
<comment type="caution">
    <text evidence="9">The sequence shown here is derived from an EMBL/GenBank/DDBJ whole genome shotgun (WGS) entry which is preliminary data.</text>
</comment>
<evidence type="ECO:0000256" key="5">
    <source>
        <dbReference type="ARBA" id="ARBA00023172"/>
    </source>
</evidence>
<evidence type="ECO:0000313" key="9">
    <source>
        <dbReference type="EMBL" id="HJF94504.1"/>
    </source>
</evidence>
<evidence type="ECO:0000256" key="2">
    <source>
        <dbReference type="ARBA" id="ARBA00008857"/>
    </source>
</evidence>
<dbReference type="GO" id="GO:0006310">
    <property type="term" value="P:DNA recombination"/>
    <property type="evidence" value="ECO:0007669"/>
    <property type="project" value="UniProtKB-KW"/>
</dbReference>
<dbReference type="PROSITE" id="PS51900">
    <property type="entry name" value="CB"/>
    <property type="match status" value="1"/>
</dbReference>
<dbReference type="Proteomes" id="UP000769156">
    <property type="component" value="Unassembled WGS sequence"/>
</dbReference>
<evidence type="ECO:0000259" key="8">
    <source>
        <dbReference type="PROSITE" id="PS51900"/>
    </source>
</evidence>
<evidence type="ECO:0000313" key="10">
    <source>
        <dbReference type="Proteomes" id="UP000769156"/>
    </source>
</evidence>
<dbReference type="InterPro" id="IPR002104">
    <property type="entry name" value="Integrase_catalytic"/>
</dbReference>
<feature type="domain" description="Core-binding (CB)" evidence="8">
    <location>
        <begin position="68"/>
        <end position="148"/>
    </location>
</feature>
<dbReference type="GO" id="GO:0003677">
    <property type="term" value="F:DNA binding"/>
    <property type="evidence" value="ECO:0007669"/>
    <property type="project" value="UniProtKB-UniRule"/>
</dbReference>
<dbReference type="GO" id="GO:0015074">
    <property type="term" value="P:DNA integration"/>
    <property type="evidence" value="ECO:0007669"/>
    <property type="project" value="UniProtKB-KW"/>
</dbReference>
<sequence>MPKVKQLPSGSWHCQVYSHTERTWNPEKKSWDERRVYESFTGYDKRDVQARAALFAREKKRMKRPDRIRVSEAVQKYIDAKDGVLSPATIRGYQSILHNYLDDIGQIELRELTSEDLQRWIQKLSAGRTPKTVRNIYGLISATLDMFMPGSYFRVSLPQNQRKKLYTPSDSDVKRLLQHVHGTELEIAILLAAFGPMRRGEICALTDCDIVGNTVSVNKGYVLDKDNKWVLKHSPKTDSSNRIIVMPDFVIDRIRGIEGEIIKATPGQISSRFNRAIHFSGLPHFRFHDLRHYCASILHAMNIPDQYIMARGGWATDNVMKRVYFGEISDEAAKFNKQIMDHFSELRSDMQYEMQNGISQTH</sequence>
<dbReference type="Pfam" id="PF00589">
    <property type="entry name" value="Phage_integrase"/>
    <property type="match status" value="1"/>
</dbReference>
<dbReference type="Gene3D" id="1.10.150.130">
    <property type="match status" value="1"/>
</dbReference>
<dbReference type="PANTHER" id="PTHR30349:SF64">
    <property type="entry name" value="PROPHAGE INTEGRASE INTD-RELATED"/>
    <property type="match status" value="1"/>
</dbReference>
<dbReference type="SUPFAM" id="SSF56349">
    <property type="entry name" value="DNA breaking-rejoining enzymes"/>
    <property type="match status" value="1"/>
</dbReference>
<comment type="similarity">
    <text evidence="2">Belongs to the 'phage' integrase family.</text>
</comment>
<dbReference type="AlphaFoldDB" id="A0A921I0C0"/>
<dbReference type="InterPro" id="IPR044068">
    <property type="entry name" value="CB"/>
</dbReference>
<dbReference type="PANTHER" id="PTHR30349">
    <property type="entry name" value="PHAGE INTEGRASE-RELATED"/>
    <property type="match status" value="1"/>
</dbReference>
<accession>A0A921I0C0</accession>
<comment type="function">
    <text evidence="1">Site-specific tyrosine recombinase, which acts by catalyzing the cutting and rejoining of the recombining DNA molecules.</text>
</comment>
<reference evidence="9" key="2">
    <citation type="submission" date="2021-09" db="EMBL/GenBank/DDBJ databases">
        <authorList>
            <person name="Gilroy R."/>
        </authorList>
    </citation>
    <scope>NUCLEOTIDE SEQUENCE</scope>
    <source>
        <strain evidence="9">ChiSjej5B23-16112</strain>
    </source>
</reference>
<keyword evidence="3" id="KW-0229">DNA integration</keyword>
<gene>
    <name evidence="9" type="ORF">K8V82_06900</name>
</gene>
<name>A0A921I0C0_9FIRM</name>
<organism evidence="9 10">
    <name type="scientific">Lachnoclostridium phocaeense</name>
    <dbReference type="NCBI Taxonomy" id="1871021"/>
    <lineage>
        <taxon>Bacteria</taxon>
        <taxon>Bacillati</taxon>
        <taxon>Bacillota</taxon>
        <taxon>Clostridia</taxon>
        <taxon>Lachnospirales</taxon>
        <taxon>Lachnospiraceae</taxon>
    </lineage>
</organism>